<sequence>MSNAIREISQDIPLRDKLAQLMFVRIGSNLPPVRTVEEDAERIESLLGECAIGGLLLFNGRQDATAQTLAHLQCLSKYPLLVAADIERGVGQQLRGETLFPHAMAFSALGDDAEQHVHEFARLTGLAARTNGIHISFSPVADVNVDPRNPIIATRSFGSDPQRVSKLVSAYIAGCKAGGLLATAKHFPGHGNTHEDSHHALPTVKASREEMETCELVPFKAAITAEVPLIMTAHVRYPGLDPSGTPATLSKPILVDLLRDSLGFQGVVASDSLLMEGVKSQSQNPGELALKTLLAGVDLLLDVEDPLSTLAALESAVANGHLSIERIDEAYQRVCDLKQQAAAADTVSESMQSIRKQTELLAKQVAKSSIQLVTAEKQLLPFASERSLCAVLLRPHQSHLDPPEQPLGAALRDLFPDLEYRELGPNAKPEDYSQMLNIAEKSDQVLIVQIVKPAAWHRFGLLPEQDAFVKQLIQKRACVLASLGTPESLDVYPEANIRICAYSDVPFSQEALADFIASA</sequence>
<proteinExistence type="inferred from homology"/>
<gene>
    <name evidence="7" type="primary">ybbD</name>
    <name evidence="7" type="ORF">Pla144_33990</name>
</gene>
<dbReference type="AlphaFoldDB" id="A0A5C6CKC5"/>
<evidence type="ECO:0000313" key="8">
    <source>
        <dbReference type="Proteomes" id="UP000318437"/>
    </source>
</evidence>
<evidence type="ECO:0000256" key="5">
    <source>
        <dbReference type="ARBA" id="ARBA00023295"/>
    </source>
</evidence>
<dbReference type="InterPro" id="IPR001764">
    <property type="entry name" value="Glyco_hydro_3_N"/>
</dbReference>
<accession>A0A5C6CKC5</accession>
<dbReference type="PANTHER" id="PTHR30480:SF13">
    <property type="entry name" value="BETA-HEXOSAMINIDASE"/>
    <property type="match status" value="1"/>
</dbReference>
<name>A0A5C6CKC5_9BACT</name>
<dbReference type="InterPro" id="IPR050226">
    <property type="entry name" value="NagZ_Beta-hexosaminidase"/>
</dbReference>
<dbReference type="SUPFAM" id="SSF51445">
    <property type="entry name" value="(Trans)glycosidases"/>
    <property type="match status" value="1"/>
</dbReference>
<keyword evidence="4" id="KW-0378">Hydrolase</keyword>
<comment type="similarity">
    <text evidence="2">Belongs to the glycosyl hydrolase 3 family.</text>
</comment>
<dbReference type="InterPro" id="IPR036962">
    <property type="entry name" value="Glyco_hydro_3_N_sf"/>
</dbReference>
<organism evidence="7 8">
    <name type="scientific">Bythopirellula polymerisocia</name>
    <dbReference type="NCBI Taxonomy" id="2528003"/>
    <lineage>
        <taxon>Bacteria</taxon>
        <taxon>Pseudomonadati</taxon>
        <taxon>Planctomycetota</taxon>
        <taxon>Planctomycetia</taxon>
        <taxon>Pirellulales</taxon>
        <taxon>Lacipirellulaceae</taxon>
        <taxon>Bythopirellula</taxon>
    </lineage>
</organism>
<dbReference type="GO" id="GO:0004563">
    <property type="term" value="F:beta-N-acetylhexosaminidase activity"/>
    <property type="evidence" value="ECO:0007669"/>
    <property type="project" value="UniProtKB-EC"/>
</dbReference>
<dbReference type="OrthoDB" id="9805821at2"/>
<dbReference type="Gene3D" id="3.40.50.1700">
    <property type="entry name" value="Glycoside hydrolase family 3 C-terminal domain"/>
    <property type="match status" value="1"/>
</dbReference>
<evidence type="ECO:0000256" key="3">
    <source>
        <dbReference type="ARBA" id="ARBA00012663"/>
    </source>
</evidence>
<dbReference type="InterPro" id="IPR036881">
    <property type="entry name" value="Glyco_hydro_3_C_sf"/>
</dbReference>
<dbReference type="Gene3D" id="3.20.20.300">
    <property type="entry name" value="Glycoside hydrolase, family 3, N-terminal domain"/>
    <property type="match status" value="1"/>
</dbReference>
<dbReference type="Pfam" id="PF00933">
    <property type="entry name" value="Glyco_hydro_3"/>
    <property type="match status" value="1"/>
</dbReference>
<evidence type="ECO:0000256" key="2">
    <source>
        <dbReference type="ARBA" id="ARBA00005336"/>
    </source>
</evidence>
<dbReference type="PANTHER" id="PTHR30480">
    <property type="entry name" value="BETA-HEXOSAMINIDASE-RELATED"/>
    <property type="match status" value="1"/>
</dbReference>
<evidence type="ECO:0000256" key="1">
    <source>
        <dbReference type="ARBA" id="ARBA00001231"/>
    </source>
</evidence>
<protein>
    <recommendedName>
        <fullName evidence="3">beta-N-acetylhexosaminidase</fullName>
        <ecNumber evidence="3">3.2.1.52</ecNumber>
    </recommendedName>
</protein>
<dbReference type="EC" id="3.2.1.52" evidence="3"/>
<dbReference type="EMBL" id="SJPS01000005">
    <property type="protein sequence ID" value="TWU24515.1"/>
    <property type="molecule type" value="Genomic_DNA"/>
</dbReference>
<dbReference type="GO" id="GO:0009254">
    <property type="term" value="P:peptidoglycan turnover"/>
    <property type="evidence" value="ECO:0007669"/>
    <property type="project" value="TreeGrafter"/>
</dbReference>
<comment type="caution">
    <text evidence="7">The sequence shown here is derived from an EMBL/GenBank/DDBJ whole genome shotgun (WGS) entry which is preliminary data.</text>
</comment>
<keyword evidence="8" id="KW-1185">Reference proteome</keyword>
<comment type="catalytic activity">
    <reaction evidence="1">
        <text>Hydrolysis of terminal non-reducing N-acetyl-D-hexosamine residues in N-acetyl-beta-D-hexosaminides.</text>
        <dbReference type="EC" id="3.2.1.52"/>
    </reaction>
</comment>
<dbReference type="GO" id="GO:0005975">
    <property type="term" value="P:carbohydrate metabolic process"/>
    <property type="evidence" value="ECO:0007669"/>
    <property type="project" value="InterPro"/>
</dbReference>
<keyword evidence="7" id="KW-0449">Lipoprotein</keyword>
<evidence type="ECO:0000256" key="4">
    <source>
        <dbReference type="ARBA" id="ARBA00022801"/>
    </source>
</evidence>
<evidence type="ECO:0000259" key="6">
    <source>
        <dbReference type="Pfam" id="PF00933"/>
    </source>
</evidence>
<dbReference type="RefSeq" id="WP_146451759.1">
    <property type="nucleotide sequence ID" value="NZ_SJPS01000005.1"/>
</dbReference>
<dbReference type="Proteomes" id="UP000318437">
    <property type="component" value="Unassembled WGS sequence"/>
</dbReference>
<keyword evidence="5" id="KW-0326">Glycosidase</keyword>
<dbReference type="InterPro" id="IPR017853">
    <property type="entry name" value="GH"/>
</dbReference>
<feature type="domain" description="Glycoside hydrolase family 3 N-terminal" evidence="6">
    <location>
        <begin position="14"/>
        <end position="336"/>
    </location>
</feature>
<reference evidence="7 8" key="1">
    <citation type="submission" date="2019-02" db="EMBL/GenBank/DDBJ databases">
        <title>Deep-cultivation of Planctomycetes and their phenomic and genomic characterization uncovers novel biology.</title>
        <authorList>
            <person name="Wiegand S."/>
            <person name="Jogler M."/>
            <person name="Boedeker C."/>
            <person name="Pinto D."/>
            <person name="Vollmers J."/>
            <person name="Rivas-Marin E."/>
            <person name="Kohn T."/>
            <person name="Peeters S.H."/>
            <person name="Heuer A."/>
            <person name="Rast P."/>
            <person name="Oberbeckmann S."/>
            <person name="Bunk B."/>
            <person name="Jeske O."/>
            <person name="Meyerdierks A."/>
            <person name="Storesund J.E."/>
            <person name="Kallscheuer N."/>
            <person name="Luecker S."/>
            <person name="Lage O.M."/>
            <person name="Pohl T."/>
            <person name="Merkel B.J."/>
            <person name="Hornburger P."/>
            <person name="Mueller R.-W."/>
            <person name="Bruemmer F."/>
            <person name="Labrenz M."/>
            <person name="Spormann A.M."/>
            <person name="Op Den Camp H."/>
            <person name="Overmann J."/>
            <person name="Amann R."/>
            <person name="Jetten M.S.M."/>
            <person name="Mascher T."/>
            <person name="Medema M.H."/>
            <person name="Devos D.P."/>
            <person name="Kaster A.-K."/>
            <person name="Ovreas L."/>
            <person name="Rohde M."/>
            <person name="Galperin M.Y."/>
            <person name="Jogler C."/>
        </authorList>
    </citation>
    <scope>NUCLEOTIDE SEQUENCE [LARGE SCALE GENOMIC DNA]</scope>
    <source>
        <strain evidence="7 8">Pla144</strain>
    </source>
</reference>
<evidence type="ECO:0000313" key="7">
    <source>
        <dbReference type="EMBL" id="TWU24515.1"/>
    </source>
</evidence>